<feature type="signal peptide" evidence="5">
    <location>
        <begin position="1"/>
        <end position="16"/>
    </location>
</feature>
<feature type="disulfide bond" evidence="4">
    <location>
        <begin position="536"/>
        <end position="546"/>
    </location>
</feature>
<feature type="disulfide bond" evidence="4">
    <location>
        <begin position="316"/>
        <end position="326"/>
    </location>
</feature>
<dbReference type="PROSITE" id="PS51257">
    <property type="entry name" value="PROKAR_LIPOPROTEIN"/>
    <property type="match status" value="1"/>
</dbReference>
<sequence length="678" mass="76039">MNKLIWTILLTAMTSACVVNCQLSGDLRIHSTSQTNKGRLEIYHEDEWGTVCDNQFENVDAEVACRQLGYCSGMMIPSNLVYDGQGAIWLNDVDCSGSETKLLNCSYSIETSQCHHYEDVGVHCFLSCPAEEDEGLLRLMTCSAGNKGRLEINYRGEWGTICHNYFDHVDAAVACRQLGYCSGHMIHSKYVEGGQGTIWLDYVHCSGSEKNLINCTYSIDTSHCSHLNDVGLHCYLSCPAEEDEGRLRLISSSCAANKGRLEINHKGEWGTICSTRFDHVDAAVACRQLGYCSGQMINHQYVDDGQGTIWLDNVSCSGSENKLINCTHSIETSHCIHWYDVGVYCYLDCPSGEDEGHLRLISSSAANKGRLEINYKGEWGTICSTRFDHVDAAVACRQLGYCSGQMINIQYVDDGQGTIWLDNVDCSGSENKLINCTHSIDTPHCSHWYDVGVYCYLSCPSEEDEGRLRLISTSAVNKGRLEINYKGEWGTICHTHFDHVDAAVACRQLGYCSGQMIPYQHVDDGHGTIWLDDINCSGSENKLVNCTYTTDTSHCSHWFDVGVYCYLSCPSEEYEGRLRLISSFAANKGRLEVNYKGEWGTICHNHFENIDAAVACRQLGYWCVLHSKQYHKSVNKTNEFLHLILYEIHYGSNSIFVVYYPKMGRIYSKATFKILISN</sequence>
<feature type="disulfide bond" evidence="4">
    <location>
        <begin position="426"/>
        <end position="436"/>
    </location>
</feature>
<dbReference type="PROSITE" id="PS50287">
    <property type="entry name" value="SRCR_2"/>
    <property type="match status" value="6"/>
</dbReference>
<reference evidence="7 8" key="1">
    <citation type="submission" date="2020-06" db="EMBL/GenBank/DDBJ databases">
        <authorList>
            <person name="Li R."/>
            <person name="Bekaert M."/>
        </authorList>
    </citation>
    <scope>NUCLEOTIDE SEQUENCE [LARGE SCALE GENOMIC DNA]</scope>
    <source>
        <strain evidence="8">wild</strain>
    </source>
</reference>
<dbReference type="Proteomes" id="UP000507470">
    <property type="component" value="Unassembled WGS sequence"/>
</dbReference>
<feature type="disulfide bond" evidence="4">
    <location>
        <begin position="95"/>
        <end position="105"/>
    </location>
</feature>
<gene>
    <name evidence="7" type="ORF">MCOR_272</name>
</gene>
<evidence type="ECO:0000313" key="8">
    <source>
        <dbReference type="Proteomes" id="UP000507470"/>
    </source>
</evidence>
<keyword evidence="2" id="KW-0677">Repeat</keyword>
<organism evidence="7 8">
    <name type="scientific">Mytilus coruscus</name>
    <name type="common">Sea mussel</name>
    <dbReference type="NCBI Taxonomy" id="42192"/>
    <lineage>
        <taxon>Eukaryota</taxon>
        <taxon>Metazoa</taxon>
        <taxon>Spiralia</taxon>
        <taxon>Lophotrochozoa</taxon>
        <taxon>Mollusca</taxon>
        <taxon>Bivalvia</taxon>
        <taxon>Autobranchia</taxon>
        <taxon>Pteriomorphia</taxon>
        <taxon>Mytilida</taxon>
        <taxon>Mytiloidea</taxon>
        <taxon>Mytilidae</taxon>
        <taxon>Mytilinae</taxon>
        <taxon>Mytilus</taxon>
    </lineage>
</organism>
<comment type="caution">
    <text evidence="4">Lacks conserved residue(s) required for the propagation of feature annotation.</text>
</comment>
<dbReference type="SUPFAM" id="SSF56487">
    <property type="entry name" value="SRCR-like"/>
    <property type="match status" value="6"/>
</dbReference>
<dbReference type="Gene3D" id="3.10.250.10">
    <property type="entry name" value="SRCR-like domain"/>
    <property type="match status" value="6"/>
</dbReference>
<feature type="domain" description="SRCR" evidence="6">
    <location>
        <begin position="27"/>
        <end position="125"/>
    </location>
</feature>
<dbReference type="InterPro" id="IPR036772">
    <property type="entry name" value="SRCR-like_dom_sf"/>
</dbReference>
<dbReference type="OrthoDB" id="6116978at2759"/>
<feature type="domain" description="SRCR" evidence="6">
    <location>
        <begin position="468"/>
        <end position="566"/>
    </location>
</feature>
<dbReference type="PRINTS" id="PR00258">
    <property type="entry name" value="SPERACTRCPTR"/>
</dbReference>
<accession>A0A6J7ZV24</accession>
<protein>
    <recommendedName>
        <fullName evidence="6">SRCR domain-containing protein</fullName>
    </recommendedName>
</protein>
<dbReference type="PANTHER" id="PTHR19331:SF487">
    <property type="entry name" value="SOLUBLE SCAVENGER RECEPTOR CYSTEINE-RICH DOMAIN-CONTAINING PROTEIN SSC5D"/>
    <property type="match status" value="1"/>
</dbReference>
<evidence type="ECO:0000256" key="2">
    <source>
        <dbReference type="ARBA" id="ARBA00022737"/>
    </source>
</evidence>
<name>A0A6J7ZV24_MYTCO</name>
<dbReference type="FunFam" id="3.10.250.10:FF:000001">
    <property type="entry name" value="Lysyl oxidase 4 isoform X1"/>
    <property type="match status" value="5"/>
</dbReference>
<feature type="domain" description="SRCR" evidence="6">
    <location>
        <begin position="247"/>
        <end position="346"/>
    </location>
</feature>
<dbReference type="GO" id="GO:0016020">
    <property type="term" value="C:membrane"/>
    <property type="evidence" value="ECO:0007669"/>
    <property type="project" value="InterPro"/>
</dbReference>
<keyword evidence="8" id="KW-1185">Reference proteome</keyword>
<dbReference type="Pfam" id="PF00530">
    <property type="entry name" value="SRCR"/>
    <property type="match status" value="6"/>
</dbReference>
<evidence type="ECO:0000313" key="7">
    <source>
        <dbReference type="EMBL" id="CAC5355692.1"/>
    </source>
</evidence>
<dbReference type="AlphaFoldDB" id="A0A6J7ZV24"/>
<evidence type="ECO:0000256" key="5">
    <source>
        <dbReference type="SAM" id="SignalP"/>
    </source>
</evidence>
<keyword evidence="3 4" id="KW-1015">Disulfide bond</keyword>
<evidence type="ECO:0000256" key="1">
    <source>
        <dbReference type="ARBA" id="ARBA00022729"/>
    </source>
</evidence>
<evidence type="ECO:0000256" key="3">
    <source>
        <dbReference type="ARBA" id="ARBA00023157"/>
    </source>
</evidence>
<feature type="disulfide bond" evidence="4">
    <location>
        <begin position="205"/>
        <end position="215"/>
    </location>
</feature>
<feature type="domain" description="SRCR" evidence="6">
    <location>
        <begin position="358"/>
        <end position="456"/>
    </location>
</feature>
<dbReference type="SMART" id="SM00202">
    <property type="entry name" value="SR"/>
    <property type="match status" value="6"/>
</dbReference>
<evidence type="ECO:0000259" key="6">
    <source>
        <dbReference type="PROSITE" id="PS50287"/>
    </source>
</evidence>
<proteinExistence type="predicted"/>
<dbReference type="PANTHER" id="PTHR19331">
    <property type="entry name" value="SCAVENGER RECEPTOR DOMAIN-CONTAINING"/>
    <property type="match status" value="1"/>
</dbReference>
<evidence type="ECO:0000256" key="4">
    <source>
        <dbReference type="PROSITE-ProRule" id="PRU00196"/>
    </source>
</evidence>
<dbReference type="EMBL" id="CACVKT020000075">
    <property type="protein sequence ID" value="CAC5355692.1"/>
    <property type="molecule type" value="Genomic_DNA"/>
</dbReference>
<dbReference type="InterPro" id="IPR001190">
    <property type="entry name" value="SRCR"/>
</dbReference>
<feature type="domain" description="SRCR" evidence="6">
    <location>
        <begin position="137"/>
        <end position="235"/>
    </location>
</feature>
<feature type="domain" description="SRCR" evidence="6">
    <location>
        <begin position="578"/>
        <end position="620"/>
    </location>
</feature>
<keyword evidence="1 5" id="KW-0732">Signal</keyword>
<feature type="chain" id="PRO_5026757882" description="SRCR domain-containing protein" evidence="5">
    <location>
        <begin position="17"/>
        <end position="678"/>
    </location>
</feature>